<name>A0AAD0WAY4_9NEIS</name>
<dbReference type="Proteomes" id="UP000259465">
    <property type="component" value="Chromosome"/>
</dbReference>
<reference evidence="1 2" key="1">
    <citation type="submission" date="2018-08" db="EMBL/GenBank/DDBJ databases">
        <title>Complete genome sequence of JP2-74.</title>
        <authorList>
            <person name="Wu L."/>
        </authorList>
    </citation>
    <scope>NUCLEOTIDE SEQUENCE [LARGE SCALE GENOMIC DNA]</scope>
    <source>
        <strain evidence="1 2">JP2-74</strain>
    </source>
</reference>
<evidence type="ECO:0000313" key="1">
    <source>
        <dbReference type="EMBL" id="AXT49181.1"/>
    </source>
</evidence>
<proteinExistence type="predicted"/>
<gene>
    <name evidence="1" type="ORF">D1345_16790</name>
</gene>
<dbReference type="Pfam" id="PF05489">
    <property type="entry name" value="Phage_tail_X"/>
    <property type="match status" value="1"/>
</dbReference>
<dbReference type="KEGG" id="crz:D1345_16790"/>
<dbReference type="InterPro" id="IPR008861">
    <property type="entry name" value="GpX-like"/>
</dbReference>
<dbReference type="EMBL" id="CP031968">
    <property type="protein sequence ID" value="AXT49181.1"/>
    <property type="molecule type" value="Genomic_DNA"/>
</dbReference>
<evidence type="ECO:0000313" key="2">
    <source>
        <dbReference type="Proteomes" id="UP000259465"/>
    </source>
</evidence>
<accession>A0AAD0WAY4</accession>
<sequence>MMRTVRAQQHDSIDAIAWRHYGKTAGVVEAILTANPGLADHGPTLPMGLAVQLPELDAADAEPVKTLINLWD</sequence>
<organism evidence="1 2">
    <name type="scientific">Chromobacterium rhizoryzae</name>
    <dbReference type="NCBI Taxonomy" id="1778675"/>
    <lineage>
        <taxon>Bacteria</taxon>
        <taxon>Pseudomonadati</taxon>
        <taxon>Pseudomonadota</taxon>
        <taxon>Betaproteobacteria</taxon>
        <taxon>Neisseriales</taxon>
        <taxon>Chromobacteriaceae</taxon>
        <taxon>Chromobacterium</taxon>
    </lineage>
</organism>
<keyword evidence="2" id="KW-1185">Reference proteome</keyword>
<dbReference type="AlphaFoldDB" id="A0AAD0WAY4"/>
<protein>
    <submittedName>
        <fullName evidence="1">Phage tail protein</fullName>
    </submittedName>
</protein>